<organism evidence="1 2">
    <name type="scientific">Dorea longicatena</name>
    <dbReference type="NCBI Taxonomy" id="88431"/>
    <lineage>
        <taxon>Bacteria</taxon>
        <taxon>Bacillati</taxon>
        <taxon>Bacillota</taxon>
        <taxon>Clostridia</taxon>
        <taxon>Lachnospirales</taxon>
        <taxon>Lachnospiraceae</taxon>
        <taxon>Dorea</taxon>
    </lineage>
</organism>
<accession>A0A6L8S582</accession>
<dbReference type="AlphaFoldDB" id="A0A6L8S582"/>
<protein>
    <recommendedName>
        <fullName evidence="3">DUF2971 domain-containing protein</fullName>
    </recommendedName>
</protein>
<dbReference type="RefSeq" id="WP_055303346.1">
    <property type="nucleotide sequence ID" value="NZ_RCYC01000014.1"/>
</dbReference>
<dbReference type="InterPro" id="IPR021352">
    <property type="entry name" value="DUF2971"/>
</dbReference>
<gene>
    <name evidence="1" type="ORF">GT528_14105</name>
</gene>
<dbReference type="Pfam" id="PF11185">
    <property type="entry name" value="DUF2971"/>
    <property type="match status" value="1"/>
</dbReference>
<evidence type="ECO:0000313" key="2">
    <source>
        <dbReference type="Proteomes" id="UP000472916"/>
    </source>
</evidence>
<reference evidence="1 2" key="1">
    <citation type="journal article" date="2019" name="Nat. Med.">
        <title>A library of human gut bacterial isolates paired with longitudinal multiomics data enables mechanistic microbiome research.</title>
        <authorList>
            <person name="Poyet M."/>
            <person name="Groussin M."/>
            <person name="Gibbons S.M."/>
            <person name="Avila-Pacheco J."/>
            <person name="Jiang X."/>
            <person name="Kearney S.M."/>
            <person name="Perrotta A.R."/>
            <person name="Berdy B."/>
            <person name="Zhao S."/>
            <person name="Lieberman T.D."/>
            <person name="Swanson P.K."/>
            <person name="Smith M."/>
            <person name="Roesemann S."/>
            <person name="Alexander J.E."/>
            <person name="Rich S.A."/>
            <person name="Livny J."/>
            <person name="Vlamakis H."/>
            <person name="Clish C."/>
            <person name="Bullock K."/>
            <person name="Deik A."/>
            <person name="Scott J."/>
            <person name="Pierce K.A."/>
            <person name="Xavier R.J."/>
            <person name="Alm E.J."/>
        </authorList>
    </citation>
    <scope>NUCLEOTIDE SEQUENCE [LARGE SCALE GENOMIC DNA]</scope>
    <source>
        <strain evidence="1 2">BIOML-A6</strain>
    </source>
</reference>
<name>A0A6L8S582_9FIRM</name>
<sequence>MGKFINRYNNYNCIKRNDTEDIIKLSHYTSNIDALVNICSGEFWATDIQDFGDKNEGKLILHRINEIVTNLNQFTEEQRGKVQTLIGSFDAIKKFINDHRTSVLSMCLNINSEYMWKNYARENGYNIIFDKKLFVDTLHFYTAKGEKKEGNYIKHAKIIYSVDEQVRIIKKEITDMLSANEFGFDANSKIEYILNHLMYVGNFYKRESDLDNSYIDEQEYRILINTDLPTKKYPRIAELIPEYYYNDKNGKHYNILNFDRKSIKEIICNSEEARKAVVKKITDIPIRMRKEN</sequence>
<dbReference type="EMBL" id="WWSC01000023">
    <property type="protein sequence ID" value="MZK42782.1"/>
    <property type="molecule type" value="Genomic_DNA"/>
</dbReference>
<evidence type="ECO:0008006" key="3">
    <source>
        <dbReference type="Google" id="ProtNLM"/>
    </source>
</evidence>
<proteinExistence type="predicted"/>
<evidence type="ECO:0000313" key="1">
    <source>
        <dbReference type="EMBL" id="MZK42782.1"/>
    </source>
</evidence>
<dbReference type="Proteomes" id="UP000472916">
    <property type="component" value="Unassembled WGS sequence"/>
</dbReference>
<comment type="caution">
    <text evidence="1">The sequence shown here is derived from an EMBL/GenBank/DDBJ whole genome shotgun (WGS) entry which is preliminary data.</text>
</comment>